<dbReference type="InterPro" id="IPR017981">
    <property type="entry name" value="GPCR_2-like_7TM"/>
</dbReference>
<protein>
    <submittedName>
        <fullName evidence="12">Uncharacterized protein</fullName>
    </submittedName>
</protein>
<feature type="transmembrane region" description="Helical" evidence="8">
    <location>
        <begin position="922"/>
        <end position="944"/>
    </location>
</feature>
<keyword evidence="5 8" id="KW-0472">Membrane</keyword>
<dbReference type="InterPro" id="IPR002035">
    <property type="entry name" value="VWF_A"/>
</dbReference>
<dbReference type="InterPro" id="IPR000203">
    <property type="entry name" value="GPS"/>
</dbReference>
<name>A0ABN8MLG2_9CNID</name>
<dbReference type="InterPro" id="IPR017983">
    <property type="entry name" value="GPCR_2_secretin-like_CS"/>
</dbReference>
<dbReference type="SUPFAM" id="SSF53300">
    <property type="entry name" value="vWA-like"/>
    <property type="match status" value="1"/>
</dbReference>
<dbReference type="PROSITE" id="PS50261">
    <property type="entry name" value="G_PROTEIN_RECEP_F2_4"/>
    <property type="match status" value="1"/>
</dbReference>
<evidence type="ECO:0000259" key="10">
    <source>
        <dbReference type="PROSITE" id="PS50234"/>
    </source>
</evidence>
<keyword evidence="6" id="KW-1015">Disulfide bond</keyword>
<evidence type="ECO:0000256" key="4">
    <source>
        <dbReference type="ARBA" id="ARBA00022989"/>
    </source>
</evidence>
<keyword evidence="13" id="KW-1185">Reference proteome</keyword>
<dbReference type="Gene3D" id="3.40.50.410">
    <property type="entry name" value="von Willebrand factor, type A domain"/>
    <property type="match status" value="1"/>
</dbReference>
<dbReference type="PANTHER" id="PTHR12011:SF347">
    <property type="entry name" value="FI21270P1-RELATED"/>
    <property type="match status" value="1"/>
</dbReference>
<feature type="domain" description="GAIN-B" evidence="9">
    <location>
        <begin position="529"/>
        <end position="695"/>
    </location>
</feature>
<keyword evidence="2 8" id="KW-0812">Transmembrane</keyword>
<keyword evidence="3" id="KW-0732">Signal</keyword>
<dbReference type="PROSITE" id="PS00650">
    <property type="entry name" value="G_PROTEIN_RECEP_F2_2"/>
    <property type="match status" value="1"/>
</dbReference>
<feature type="transmembrane region" description="Helical" evidence="8">
    <location>
        <begin position="771"/>
        <end position="790"/>
    </location>
</feature>
<evidence type="ECO:0000256" key="7">
    <source>
        <dbReference type="SAM" id="MobiDB-lite"/>
    </source>
</evidence>
<dbReference type="InterPro" id="IPR046338">
    <property type="entry name" value="GAIN_dom_sf"/>
</dbReference>
<dbReference type="Proteomes" id="UP001159427">
    <property type="component" value="Unassembled WGS sequence"/>
</dbReference>
<dbReference type="Pfam" id="PF01825">
    <property type="entry name" value="GPS"/>
    <property type="match status" value="1"/>
</dbReference>
<feature type="region of interest" description="Disordered" evidence="7">
    <location>
        <begin position="960"/>
        <end position="989"/>
    </location>
</feature>
<dbReference type="SMART" id="SM00327">
    <property type="entry name" value="VWA"/>
    <property type="match status" value="1"/>
</dbReference>
<comment type="subcellular location">
    <subcellularLocation>
        <location evidence="1">Membrane</location>
        <topology evidence="1">Multi-pass membrane protein</topology>
    </subcellularLocation>
</comment>
<dbReference type="CDD" id="cd01450">
    <property type="entry name" value="vWFA_subfamily_ECM"/>
    <property type="match status" value="1"/>
</dbReference>
<dbReference type="EMBL" id="CALNXI010000643">
    <property type="protein sequence ID" value="CAH3030591.1"/>
    <property type="molecule type" value="Genomic_DNA"/>
</dbReference>
<gene>
    <name evidence="12" type="ORF">PEVE_00038230</name>
</gene>
<evidence type="ECO:0000256" key="6">
    <source>
        <dbReference type="ARBA" id="ARBA00023157"/>
    </source>
</evidence>
<feature type="transmembrane region" description="Helical" evidence="8">
    <location>
        <begin position="851"/>
        <end position="873"/>
    </location>
</feature>
<feature type="domain" description="VWFA" evidence="10">
    <location>
        <begin position="213"/>
        <end position="384"/>
    </location>
</feature>
<feature type="compositionally biased region" description="Low complexity" evidence="7">
    <location>
        <begin position="967"/>
        <end position="977"/>
    </location>
</feature>
<comment type="caution">
    <text evidence="12">The sequence shown here is derived from an EMBL/GenBank/DDBJ whole genome shotgun (WGS) entry which is preliminary data.</text>
</comment>
<accession>A0ABN8MLG2</accession>
<evidence type="ECO:0000256" key="1">
    <source>
        <dbReference type="ARBA" id="ARBA00004141"/>
    </source>
</evidence>
<sequence length="1011" mass="110656">ETISYVLTNSTTFSVPNGTFRLRILALGGGGGGCGGIKQGRGESGDLVVNIIQISGPRTVNVSVGRGGLGVRGHAADLNSEGMPSQFGDYVIAAGGHGCARNLREYSLMEYRGIQLLRKVDITKGADGQDAVLSTSTVHGGEGGILFNGRGPVGDSGSGNISAAGGAGYGAGGGAGGALYLRNGSVLIYSGGRGADGVFYLEMIHPVCFQSIDIIFAVQSSGSVTEFDDQVNFIVKTVKTFNISPEHTRVALISYANKAHLKFGFQDYTDSQSLLRGLYAIKSDHLNTSSRVSFIPAYETTLIAFYEKRLQASRALVLLTYASNFTQNSQMDNLVNNIKNQKISISVVVMDTKAELSNLAGLAGHEHNVHAGNMKSVPWIADIICKDSHRKQDASTVIVQSPSPILQNRTATILSTPVFSGYSLHTLLPSKTVTTTITSRVLKRAVSHKTVQELENDLKDVLSINLTSISIEDLSRVKNYVSLAGDLLTESHRIPNASERGIEFKIVQKVEDIGLAVAEQMEPNQDGYKALTISSGGKVEIAVASVNISKIRELRFPDILGDDFSNNSIRSDKVILPRAAFHPNSTGLGQVVWMTLDKLEAMNTTSSFRVGSRIMNIKVKPRQEHEFEIPVKLTFWRTKIHLENRCVFWDQNNTDDQRVWSTDGCQVAESNQSTVMCYCNHLTSFAVLIKVTNYEPKDEHKLPLSIITCIGCGLSILGCILTILTYAFLTSLRSPRHFIHMNLVTAILLAQVLFLVAAFGVRPATSKIGCYVISIGLFFFFLCVFSWMLAEGLHIYFMVVRVFDSGRGRKLYYLLIGWGFPLIVTAIAISIFQSKLFSKEICWLSVDSGAIWSFAGPAIFVISINLVILVMVMRVTSKMLNEESASGHSSLRSLAKAFVTLLPILGLTWVFGLLSVNNTSVVFEYLFAIFNSLQGLLIFLFYCVKNTEVRRECKRKIRNLEAKRHPNSSTNPSGSTPRNPPPVPGMNCINPQEIRQEKTAESFTNYFETKL</sequence>
<feature type="transmembrane region" description="Helical" evidence="8">
    <location>
        <begin position="811"/>
        <end position="831"/>
    </location>
</feature>
<dbReference type="Pfam" id="PF00092">
    <property type="entry name" value="VWA"/>
    <property type="match status" value="1"/>
</dbReference>
<feature type="transmembrane region" description="Helical" evidence="8">
    <location>
        <begin position="741"/>
        <end position="759"/>
    </location>
</feature>
<proteinExistence type="predicted"/>
<evidence type="ECO:0000259" key="11">
    <source>
        <dbReference type="PROSITE" id="PS50261"/>
    </source>
</evidence>
<dbReference type="PROSITE" id="PS50234">
    <property type="entry name" value="VWFA"/>
    <property type="match status" value="1"/>
</dbReference>
<dbReference type="SUPFAM" id="SSF81321">
    <property type="entry name" value="Family A G protein-coupled receptor-like"/>
    <property type="match status" value="1"/>
</dbReference>
<organism evidence="12 13">
    <name type="scientific">Porites evermanni</name>
    <dbReference type="NCBI Taxonomy" id="104178"/>
    <lineage>
        <taxon>Eukaryota</taxon>
        <taxon>Metazoa</taxon>
        <taxon>Cnidaria</taxon>
        <taxon>Anthozoa</taxon>
        <taxon>Hexacorallia</taxon>
        <taxon>Scleractinia</taxon>
        <taxon>Fungiina</taxon>
        <taxon>Poritidae</taxon>
        <taxon>Porites</taxon>
    </lineage>
</organism>
<dbReference type="Gene3D" id="1.20.1070.10">
    <property type="entry name" value="Rhodopsin 7-helix transmembrane proteins"/>
    <property type="match status" value="1"/>
</dbReference>
<dbReference type="PRINTS" id="PR00249">
    <property type="entry name" value="GPCRSECRETIN"/>
</dbReference>
<dbReference type="PANTHER" id="PTHR12011">
    <property type="entry name" value="ADHESION G-PROTEIN COUPLED RECEPTOR"/>
    <property type="match status" value="1"/>
</dbReference>
<feature type="transmembrane region" description="Helical" evidence="8">
    <location>
        <begin position="702"/>
        <end position="729"/>
    </location>
</feature>
<dbReference type="InterPro" id="IPR000832">
    <property type="entry name" value="GPCR_2_secretin-like"/>
</dbReference>
<dbReference type="Pfam" id="PF00002">
    <property type="entry name" value="7tm_2"/>
    <property type="match status" value="1"/>
</dbReference>
<reference evidence="12 13" key="1">
    <citation type="submission" date="2022-05" db="EMBL/GenBank/DDBJ databases">
        <authorList>
            <consortium name="Genoscope - CEA"/>
            <person name="William W."/>
        </authorList>
    </citation>
    <scope>NUCLEOTIDE SEQUENCE [LARGE SCALE GENOMIC DNA]</scope>
</reference>
<evidence type="ECO:0000259" key="9">
    <source>
        <dbReference type="PROSITE" id="PS50221"/>
    </source>
</evidence>
<feature type="transmembrane region" description="Helical" evidence="8">
    <location>
        <begin position="894"/>
        <end position="916"/>
    </location>
</feature>
<dbReference type="InterPro" id="IPR057244">
    <property type="entry name" value="GAIN_B"/>
</dbReference>
<dbReference type="PROSITE" id="PS50221">
    <property type="entry name" value="GAIN_B"/>
    <property type="match status" value="1"/>
</dbReference>
<evidence type="ECO:0000313" key="13">
    <source>
        <dbReference type="Proteomes" id="UP001159427"/>
    </source>
</evidence>
<dbReference type="InterPro" id="IPR036465">
    <property type="entry name" value="vWFA_dom_sf"/>
</dbReference>
<feature type="non-terminal residue" evidence="12">
    <location>
        <position position="1"/>
    </location>
</feature>
<keyword evidence="4 8" id="KW-1133">Transmembrane helix</keyword>
<dbReference type="Gene3D" id="2.60.220.50">
    <property type="match status" value="1"/>
</dbReference>
<evidence type="ECO:0000256" key="8">
    <source>
        <dbReference type="SAM" id="Phobius"/>
    </source>
</evidence>
<evidence type="ECO:0000256" key="3">
    <source>
        <dbReference type="ARBA" id="ARBA00022729"/>
    </source>
</evidence>
<evidence type="ECO:0000256" key="5">
    <source>
        <dbReference type="ARBA" id="ARBA00023136"/>
    </source>
</evidence>
<evidence type="ECO:0000313" key="12">
    <source>
        <dbReference type="EMBL" id="CAH3030591.1"/>
    </source>
</evidence>
<evidence type="ECO:0000256" key="2">
    <source>
        <dbReference type="ARBA" id="ARBA00022692"/>
    </source>
</evidence>
<feature type="domain" description="G-protein coupled receptors family 2 profile 2" evidence="11">
    <location>
        <begin position="704"/>
        <end position="946"/>
    </location>
</feature>
<dbReference type="SMART" id="SM00303">
    <property type="entry name" value="GPS"/>
    <property type="match status" value="1"/>
</dbReference>